<protein>
    <submittedName>
        <fullName evidence="1">Uncharacterized protein</fullName>
    </submittedName>
</protein>
<dbReference type="Proteomes" id="UP000886523">
    <property type="component" value="Unassembled WGS sequence"/>
</dbReference>
<reference evidence="1" key="1">
    <citation type="journal article" date="2020" name="Nat. Commun.">
        <title>Large-scale genome sequencing of mycorrhizal fungi provides insights into the early evolution of symbiotic traits.</title>
        <authorList>
            <person name="Miyauchi S."/>
            <person name="Kiss E."/>
            <person name="Kuo A."/>
            <person name="Drula E."/>
            <person name="Kohler A."/>
            <person name="Sanchez-Garcia M."/>
            <person name="Morin E."/>
            <person name="Andreopoulos B."/>
            <person name="Barry K.W."/>
            <person name="Bonito G."/>
            <person name="Buee M."/>
            <person name="Carver A."/>
            <person name="Chen C."/>
            <person name="Cichocki N."/>
            <person name="Clum A."/>
            <person name="Culley D."/>
            <person name="Crous P.W."/>
            <person name="Fauchery L."/>
            <person name="Girlanda M."/>
            <person name="Hayes R.D."/>
            <person name="Keri Z."/>
            <person name="LaButti K."/>
            <person name="Lipzen A."/>
            <person name="Lombard V."/>
            <person name="Magnuson J."/>
            <person name="Maillard F."/>
            <person name="Murat C."/>
            <person name="Nolan M."/>
            <person name="Ohm R.A."/>
            <person name="Pangilinan J."/>
            <person name="Pereira M.F."/>
            <person name="Perotto S."/>
            <person name="Peter M."/>
            <person name="Pfister S."/>
            <person name="Riley R."/>
            <person name="Sitrit Y."/>
            <person name="Stielow J.B."/>
            <person name="Szollosi G."/>
            <person name="Zifcakova L."/>
            <person name="Stursova M."/>
            <person name="Spatafora J.W."/>
            <person name="Tedersoo L."/>
            <person name="Vaario L.M."/>
            <person name="Yamada A."/>
            <person name="Yan M."/>
            <person name="Wang P."/>
            <person name="Xu J."/>
            <person name="Bruns T."/>
            <person name="Baldrian P."/>
            <person name="Vilgalys R."/>
            <person name="Dunand C."/>
            <person name="Henrissat B."/>
            <person name="Grigoriev I.V."/>
            <person name="Hibbett D."/>
            <person name="Nagy L.G."/>
            <person name="Martin F.M."/>
        </authorList>
    </citation>
    <scope>NUCLEOTIDE SEQUENCE</scope>
    <source>
        <strain evidence="1">UP504</strain>
    </source>
</reference>
<keyword evidence="2" id="KW-1185">Reference proteome</keyword>
<organism evidence="1 2">
    <name type="scientific">Hydnum rufescens UP504</name>
    <dbReference type="NCBI Taxonomy" id="1448309"/>
    <lineage>
        <taxon>Eukaryota</taxon>
        <taxon>Fungi</taxon>
        <taxon>Dikarya</taxon>
        <taxon>Basidiomycota</taxon>
        <taxon>Agaricomycotina</taxon>
        <taxon>Agaricomycetes</taxon>
        <taxon>Cantharellales</taxon>
        <taxon>Hydnaceae</taxon>
        <taxon>Hydnum</taxon>
    </lineage>
</organism>
<evidence type="ECO:0000313" key="1">
    <source>
        <dbReference type="EMBL" id="KAF9505159.1"/>
    </source>
</evidence>
<sequence length="329" mass="35832">MGPKNKLWSQVSSSQALTWEMWDAETPDIHEKVKVEHQCHYEVSLANFKQENPEGVLQTPEQYEGAINFLVPFLEQVMAVITENTGFTISVLVGGPSPVANGDLVTFHIHKGVTKEEHPLDFGSFAHKLVNDSLIPKFIEFLGKAFLDDVCASHSLSKAATPDTPTPTTSNMPDSMAVLVNVAHKSQLNAKNATLVNTNDNEDHNSQDEHTVFGSPTYDNLLSPGTTPLIPNNAHHWDAEAAPDTLNPDHLLLLSTMGSLLLAMTNVLSSGTMVLLSPEAPSVLQQSPPTSWMDQEIIKAVPHCSLHNAVQYGGKRKMQTSETSAMSPP</sequence>
<proteinExistence type="predicted"/>
<dbReference type="EMBL" id="MU129170">
    <property type="protein sequence ID" value="KAF9505159.1"/>
    <property type="molecule type" value="Genomic_DNA"/>
</dbReference>
<evidence type="ECO:0000313" key="2">
    <source>
        <dbReference type="Proteomes" id="UP000886523"/>
    </source>
</evidence>
<dbReference type="OrthoDB" id="3033067at2759"/>
<dbReference type="AlphaFoldDB" id="A0A9P6AG67"/>
<gene>
    <name evidence="1" type="ORF">BS47DRAFT_1400654</name>
</gene>
<accession>A0A9P6AG67</accession>
<comment type="caution">
    <text evidence="1">The sequence shown here is derived from an EMBL/GenBank/DDBJ whole genome shotgun (WGS) entry which is preliminary data.</text>
</comment>
<name>A0A9P6AG67_9AGAM</name>